<proteinExistence type="predicted"/>
<dbReference type="Proteomes" id="UP001652581">
    <property type="component" value="Chromosome 23"/>
</dbReference>
<evidence type="ECO:0000313" key="3">
    <source>
        <dbReference type="RefSeq" id="XP_072804842.1"/>
    </source>
</evidence>
<organism evidence="2 3">
    <name type="scientific">Vicugna pacos</name>
    <name type="common">Alpaca</name>
    <name type="synonym">Lama pacos</name>
    <dbReference type="NCBI Taxonomy" id="30538"/>
    <lineage>
        <taxon>Eukaryota</taxon>
        <taxon>Metazoa</taxon>
        <taxon>Chordata</taxon>
        <taxon>Craniata</taxon>
        <taxon>Vertebrata</taxon>
        <taxon>Euteleostomi</taxon>
        <taxon>Mammalia</taxon>
        <taxon>Eutheria</taxon>
        <taxon>Laurasiatheria</taxon>
        <taxon>Artiodactyla</taxon>
        <taxon>Tylopoda</taxon>
        <taxon>Camelidae</taxon>
        <taxon>Vicugna</taxon>
    </lineage>
</organism>
<feature type="region of interest" description="Disordered" evidence="1">
    <location>
        <begin position="1"/>
        <end position="20"/>
    </location>
</feature>
<reference evidence="3" key="1">
    <citation type="submission" date="2025-08" db="UniProtKB">
        <authorList>
            <consortium name="RefSeq"/>
        </authorList>
    </citation>
    <scope>IDENTIFICATION</scope>
</reference>
<keyword evidence="2" id="KW-1185">Reference proteome</keyword>
<dbReference type="RefSeq" id="XP_072804842.1">
    <property type="nucleotide sequence ID" value="XM_072948741.1"/>
</dbReference>
<accession>A0ABM5C867</accession>
<sequence length="161" mass="17991">MSVSNPKRNRCGARTIPGDPQDGEQRIIFFGRCGSGSRDSDPIIVRLQCCVNRDLVLTVSSLPRHWVCEIGCLFHHTHLRSTVDSCLHERPSQGAVCVLLSSSCFHCKAQLLLPQKIPLVCRFFFPRSLQDVLLCCLPPNTITHMPLLPLAAEMFPRSHGM</sequence>
<name>A0ABM5C867_VICPA</name>
<protein>
    <submittedName>
        <fullName evidence="3">Glutaredoxin 2 isoform X1</fullName>
    </submittedName>
</protein>
<evidence type="ECO:0000256" key="1">
    <source>
        <dbReference type="SAM" id="MobiDB-lite"/>
    </source>
</evidence>
<gene>
    <name evidence="3" type="primary">GLRX2</name>
</gene>
<dbReference type="GeneID" id="102538492"/>
<evidence type="ECO:0000313" key="2">
    <source>
        <dbReference type="Proteomes" id="UP001652581"/>
    </source>
</evidence>